<accession>K0J7M7</accession>
<evidence type="ECO:0000313" key="8">
    <source>
        <dbReference type="Proteomes" id="UP000006294"/>
    </source>
</evidence>
<evidence type="ECO:0000256" key="4">
    <source>
        <dbReference type="HAMAP-Rule" id="MF_00724"/>
    </source>
</evidence>
<dbReference type="EMBL" id="AP012050">
    <property type="protein sequence ID" value="BAM47638.1"/>
    <property type="molecule type" value="Genomic_DNA"/>
</dbReference>
<comment type="subcellular location">
    <subcellularLocation>
        <location evidence="1 4">Bacterial flagellum basal body</location>
    </subcellularLocation>
</comment>
<evidence type="ECO:0000256" key="2">
    <source>
        <dbReference type="ARBA" id="ARBA00009272"/>
    </source>
</evidence>
<sequence length="101" mass="11381">MRIDLQTLQSTQPNTYIKANGPNGQDSIHNQFSTQFKQALEQLNQTQIESAQKTEMLVNGEIDQLHDVMIAAQKASLSMSLAVEVQSKVIDAYNEIMRMQI</sequence>
<protein>
    <recommendedName>
        <fullName evidence="4 5">Flagellar hook-basal body complex protein FliE</fullName>
    </recommendedName>
</protein>
<keyword evidence="3 4" id="KW-0975">Bacterial flagellum</keyword>
<dbReference type="PRINTS" id="PR01006">
    <property type="entry name" value="FLGHOOKFLIE"/>
</dbReference>
<dbReference type="AlphaFoldDB" id="K0J7M7"/>
<dbReference type="PANTHER" id="PTHR34653:SF1">
    <property type="entry name" value="FLAGELLAR HOOK-BASAL BODY COMPLEX PROTEIN FLIE"/>
    <property type="match status" value="1"/>
</dbReference>
<keyword evidence="7" id="KW-0282">Flagellum</keyword>
<comment type="similarity">
    <text evidence="2 4">Belongs to the FliE family.</text>
</comment>
<dbReference type="HOGENOM" id="CLU_147249_3_0_9"/>
<dbReference type="InterPro" id="IPR001624">
    <property type="entry name" value="FliE"/>
</dbReference>
<evidence type="ECO:0000256" key="1">
    <source>
        <dbReference type="ARBA" id="ARBA00004117"/>
    </source>
</evidence>
<dbReference type="RefSeq" id="WP_015010236.1">
    <property type="nucleotide sequence ID" value="NC_018704.1"/>
</dbReference>
<dbReference type="KEGG" id="axl:AXY_15060"/>
<feature type="region of interest" description="Disordered" evidence="6">
    <location>
        <begin position="1"/>
        <end position="24"/>
    </location>
</feature>
<keyword evidence="8" id="KW-1185">Reference proteome</keyword>
<dbReference type="GO" id="GO:0003774">
    <property type="term" value="F:cytoskeletal motor activity"/>
    <property type="evidence" value="ECO:0007669"/>
    <property type="project" value="InterPro"/>
</dbReference>
<evidence type="ECO:0000313" key="7">
    <source>
        <dbReference type="EMBL" id="BAM47638.1"/>
    </source>
</evidence>
<dbReference type="GO" id="GO:0071973">
    <property type="term" value="P:bacterial-type flagellum-dependent cell motility"/>
    <property type="evidence" value="ECO:0007669"/>
    <property type="project" value="InterPro"/>
</dbReference>
<dbReference type="STRING" id="698758.AXY_15060"/>
<keyword evidence="7" id="KW-0966">Cell projection</keyword>
<name>K0J7M7_AMPXN</name>
<dbReference type="GO" id="GO:0005198">
    <property type="term" value="F:structural molecule activity"/>
    <property type="evidence" value="ECO:0007669"/>
    <property type="project" value="UniProtKB-UniRule"/>
</dbReference>
<dbReference type="Pfam" id="PF02049">
    <property type="entry name" value="FliE"/>
    <property type="match status" value="1"/>
</dbReference>
<dbReference type="OrthoDB" id="9812413at2"/>
<dbReference type="PATRIC" id="fig|698758.3.peg.1502"/>
<proteinExistence type="inferred from homology"/>
<dbReference type="NCBIfam" id="TIGR00205">
    <property type="entry name" value="fliE"/>
    <property type="match status" value="1"/>
</dbReference>
<evidence type="ECO:0000256" key="3">
    <source>
        <dbReference type="ARBA" id="ARBA00023143"/>
    </source>
</evidence>
<gene>
    <name evidence="4 7" type="primary">fliE</name>
    <name evidence="7" type="ordered locus">AXY_15060</name>
</gene>
<organism evidence="7 8">
    <name type="scientific">Amphibacillus xylanus (strain ATCC 51415 / DSM 6626 / JCM 7361 / LMG 17667 / NBRC 15112 / Ep01)</name>
    <dbReference type="NCBI Taxonomy" id="698758"/>
    <lineage>
        <taxon>Bacteria</taxon>
        <taxon>Bacillati</taxon>
        <taxon>Bacillota</taxon>
        <taxon>Bacilli</taxon>
        <taxon>Bacillales</taxon>
        <taxon>Bacillaceae</taxon>
        <taxon>Amphibacillus</taxon>
    </lineage>
</organism>
<dbReference type="Proteomes" id="UP000006294">
    <property type="component" value="Chromosome"/>
</dbReference>
<dbReference type="GO" id="GO:0009425">
    <property type="term" value="C:bacterial-type flagellum basal body"/>
    <property type="evidence" value="ECO:0007669"/>
    <property type="project" value="UniProtKB-SubCell"/>
</dbReference>
<dbReference type="HAMAP" id="MF_00724">
    <property type="entry name" value="FliE"/>
    <property type="match status" value="1"/>
</dbReference>
<keyword evidence="7" id="KW-0969">Cilium</keyword>
<dbReference type="PANTHER" id="PTHR34653">
    <property type="match status" value="1"/>
</dbReference>
<evidence type="ECO:0000256" key="5">
    <source>
        <dbReference type="NCBIfam" id="TIGR00205"/>
    </source>
</evidence>
<dbReference type="eggNOG" id="COG1677">
    <property type="taxonomic scope" value="Bacteria"/>
</dbReference>
<reference evidence="7 8" key="1">
    <citation type="submission" date="2011-01" db="EMBL/GenBank/DDBJ databases">
        <title>Whole genome sequence of Amphibacillus xylinus NBRC 15112.</title>
        <authorList>
            <person name="Nakazawa H."/>
            <person name="Katano Y."/>
            <person name="Nakamura S."/>
            <person name="Sasagawa M."/>
            <person name="Fukada J."/>
            <person name="Arai T."/>
            <person name="Sasakura N."/>
            <person name="Mochizuki D."/>
            <person name="Hosoyama A."/>
            <person name="Harada K."/>
            <person name="Horikawa H."/>
            <person name="Kato Y."/>
            <person name="Harada T."/>
            <person name="Sasaki K."/>
            <person name="Sekiguchi M."/>
            <person name="Hodoyama M."/>
            <person name="Nishiko R."/>
            <person name="Narita H."/>
            <person name="Hanamaki A."/>
            <person name="Hata C."/>
            <person name="Konno Y."/>
            <person name="Niimura Y."/>
            <person name="Yamazaki S."/>
            <person name="Fujita N."/>
        </authorList>
    </citation>
    <scope>NUCLEOTIDE SEQUENCE [LARGE SCALE GENOMIC DNA]</scope>
    <source>
        <strain evidence="8">ATCC 51415 / DSM 6626 / JCM 7361 / LMG 17667 / NBRC 15112 / Ep01</strain>
    </source>
</reference>
<evidence type="ECO:0000256" key="6">
    <source>
        <dbReference type="SAM" id="MobiDB-lite"/>
    </source>
</evidence>